<dbReference type="PANTHER" id="PTHR44943">
    <property type="entry name" value="CELLULOSE SYNTHASE OPERON PROTEIN C"/>
    <property type="match status" value="1"/>
</dbReference>
<dbReference type="STRING" id="681398.PJIAN_1577"/>
<dbReference type="PANTHER" id="PTHR44943:SF8">
    <property type="entry name" value="TPR REPEAT-CONTAINING PROTEIN MJ0263"/>
    <property type="match status" value="1"/>
</dbReference>
<keyword evidence="2 3" id="KW-0802">TPR repeat</keyword>
<proteinExistence type="predicted"/>
<dbReference type="SUPFAM" id="SSF48452">
    <property type="entry name" value="TPR-like"/>
    <property type="match status" value="2"/>
</dbReference>
<keyword evidence="1" id="KW-0677">Repeat</keyword>
<dbReference type="AlphaFoldDB" id="A0A161LDG9"/>
<name>A0A161LDG9_9BACT</name>
<evidence type="ECO:0000313" key="5">
    <source>
        <dbReference type="Proteomes" id="UP000076586"/>
    </source>
</evidence>
<protein>
    <submittedName>
        <fullName evidence="4">Tetratricopeptide repeat-containing protein</fullName>
    </submittedName>
</protein>
<accession>A0A161LDG9</accession>
<evidence type="ECO:0000256" key="1">
    <source>
        <dbReference type="ARBA" id="ARBA00022737"/>
    </source>
</evidence>
<gene>
    <name evidence="4" type="ORF">PJIAN_1577</name>
</gene>
<keyword evidence="5" id="KW-1185">Reference proteome</keyword>
<dbReference type="EMBL" id="BDCR01000001">
    <property type="protein sequence ID" value="GAT61987.1"/>
    <property type="molecule type" value="Genomic_DNA"/>
</dbReference>
<dbReference type="Gene3D" id="1.25.40.10">
    <property type="entry name" value="Tetratricopeptide repeat domain"/>
    <property type="match status" value="1"/>
</dbReference>
<sequence>MLVSLLFMCVLAVNGQKSTDQQSSNEPGVNTLNTMVLAANASSSFSKAQSIDTEKHGFAYEEDFKDAFSASPQAMDKYWEGVHQMMADQSNEAIKSFTEACKIDSTFAMAAFYATLLTNNPEHYKESVRWAKMAYDNKDNLPKDLQDWISLWRGLLITKDCDEIQQCCDAMLTSDRKSRIFLDDLGENLCAIEQYGKAVKAFSKLEALCIELKSDWKNSGYYENYGSACHAMGMHEKEAEVFKKGLIASPDDMSLLWDQTRCALINGNDEAVNNLINKMQKISKDKGYTVYTPEFTKGIIYAMENEGAKAEESLRKALQNDPDNKDIMGTLAWCLAKFNVNLDEAEQLLAKSQPKETDNLGSSYVKGLISMNRGNLEEALATLQQVKDKSSIWNYKICSTITKIESSLANQNAK</sequence>
<dbReference type="InterPro" id="IPR011990">
    <property type="entry name" value="TPR-like_helical_dom_sf"/>
</dbReference>
<organism evidence="4 5">
    <name type="scientific">Paludibacter jiangxiensis</name>
    <dbReference type="NCBI Taxonomy" id="681398"/>
    <lineage>
        <taxon>Bacteria</taxon>
        <taxon>Pseudomonadati</taxon>
        <taxon>Bacteroidota</taxon>
        <taxon>Bacteroidia</taxon>
        <taxon>Bacteroidales</taxon>
        <taxon>Paludibacteraceae</taxon>
        <taxon>Paludibacter</taxon>
    </lineage>
</organism>
<evidence type="ECO:0000256" key="2">
    <source>
        <dbReference type="ARBA" id="ARBA00022803"/>
    </source>
</evidence>
<reference evidence="5" key="1">
    <citation type="submission" date="2016-04" db="EMBL/GenBank/DDBJ databases">
        <title>Draft genome sequence of Paludibacter jiangxiensis strain NM7.</title>
        <authorList>
            <person name="Qiu Y."/>
            <person name="Matsuura N."/>
            <person name="Ohashi A."/>
            <person name="Tourlousse M.D."/>
            <person name="Sekiguchi Y."/>
        </authorList>
    </citation>
    <scope>NUCLEOTIDE SEQUENCE [LARGE SCALE GENOMIC DNA]</scope>
    <source>
        <strain evidence="5">NM7</strain>
    </source>
</reference>
<evidence type="ECO:0000313" key="4">
    <source>
        <dbReference type="EMBL" id="GAT61987.1"/>
    </source>
</evidence>
<comment type="caution">
    <text evidence="4">The sequence shown here is derived from an EMBL/GenBank/DDBJ whole genome shotgun (WGS) entry which is preliminary data.</text>
</comment>
<dbReference type="InterPro" id="IPR019734">
    <property type="entry name" value="TPR_rpt"/>
</dbReference>
<dbReference type="InterPro" id="IPR051685">
    <property type="entry name" value="Ycf3/AcsC/BcsC/TPR_MFPF"/>
</dbReference>
<dbReference type="Pfam" id="PF14559">
    <property type="entry name" value="TPR_19"/>
    <property type="match status" value="1"/>
</dbReference>
<evidence type="ECO:0000256" key="3">
    <source>
        <dbReference type="PROSITE-ProRule" id="PRU00339"/>
    </source>
</evidence>
<feature type="repeat" description="TPR" evidence="3">
    <location>
        <begin position="291"/>
        <end position="324"/>
    </location>
</feature>
<dbReference type="Proteomes" id="UP000076586">
    <property type="component" value="Unassembled WGS sequence"/>
</dbReference>
<reference evidence="5" key="2">
    <citation type="journal article" date="2017" name="Genome Announc.">
        <title>Draft genome sequence of Paludibacter jiangxiensis NM7(T), a propionate-producing fermentative bacterium.</title>
        <authorList>
            <person name="Qiu Y.-L."/>
            <person name="Tourlousse D.M."/>
            <person name="Matsuura N."/>
            <person name="Ohashi A."/>
            <person name="Sekiguchi Y."/>
        </authorList>
    </citation>
    <scope>NUCLEOTIDE SEQUENCE [LARGE SCALE GENOMIC DNA]</scope>
    <source>
        <strain evidence="5">NM7</strain>
    </source>
</reference>
<dbReference type="PROSITE" id="PS50005">
    <property type="entry name" value="TPR"/>
    <property type="match status" value="1"/>
</dbReference>